<dbReference type="Proteomes" id="UP000046067">
    <property type="component" value="Unassembled WGS sequence"/>
</dbReference>
<organism evidence="1 2">
    <name type="scientific">Vibrio cholerae</name>
    <dbReference type="NCBI Taxonomy" id="666"/>
    <lineage>
        <taxon>Bacteria</taxon>
        <taxon>Pseudomonadati</taxon>
        <taxon>Pseudomonadota</taxon>
        <taxon>Gammaproteobacteria</taxon>
        <taxon>Vibrionales</taxon>
        <taxon>Vibrionaceae</taxon>
        <taxon>Vibrio</taxon>
    </lineage>
</organism>
<evidence type="ECO:0000313" key="2">
    <source>
        <dbReference type="Proteomes" id="UP000046067"/>
    </source>
</evidence>
<sequence length="129" mass="14030">MTKKSCFGTRRANLKVAHSKVPITTINMTPTNAASGIISIKEAVNRIKHSSNTAATIPDRRPRPPELTLIMDCPIMAQPPMAPNMEQVILAKPCPIHSRLDWPRVPVISSKTVSVSSDSIKPIAARIKA</sequence>
<protein>
    <submittedName>
        <fullName evidence="1">Uncharacterized protein</fullName>
    </submittedName>
</protein>
<dbReference type="EMBL" id="CWQJ01000002">
    <property type="protein sequence ID" value="CSB62320.1"/>
    <property type="molecule type" value="Genomic_DNA"/>
</dbReference>
<accession>A0A655V583</accession>
<proteinExistence type="predicted"/>
<evidence type="ECO:0000313" key="1">
    <source>
        <dbReference type="EMBL" id="CSB62320.1"/>
    </source>
</evidence>
<dbReference type="AlphaFoldDB" id="A0A655V583"/>
<name>A0A655V583_VIBCL</name>
<gene>
    <name evidence="1" type="ORF">ERS013201_00482</name>
</gene>
<reference evidence="1 2" key="1">
    <citation type="submission" date="2015-07" db="EMBL/GenBank/DDBJ databases">
        <authorList>
            <consortium name="Pathogen Informatics"/>
        </authorList>
    </citation>
    <scope>NUCLEOTIDE SEQUENCE [LARGE SCALE GENOMIC DNA]</scope>
    <source>
        <strain evidence="1 2">A325</strain>
    </source>
</reference>